<dbReference type="EMBL" id="MSLT01000023">
    <property type="protein sequence ID" value="OUD12038.1"/>
    <property type="molecule type" value="Genomic_DNA"/>
</dbReference>
<comment type="caution">
    <text evidence="5">The sequence shown here is derived from an EMBL/GenBank/DDBJ whole genome shotgun (WGS) entry which is preliminary data.</text>
</comment>
<dbReference type="SUPFAM" id="SSF51735">
    <property type="entry name" value="NAD(P)-binding Rossmann-fold domains"/>
    <property type="match status" value="1"/>
</dbReference>
<dbReference type="InterPro" id="IPR013815">
    <property type="entry name" value="ATP_grasp_subdomain_1"/>
</dbReference>
<feature type="domain" description="N-acetyltransferase" evidence="4">
    <location>
        <begin position="761"/>
        <end position="914"/>
    </location>
</feature>
<dbReference type="GO" id="GO:0016874">
    <property type="term" value="F:ligase activity"/>
    <property type="evidence" value="ECO:0007669"/>
    <property type="project" value="UniProtKB-KW"/>
</dbReference>
<dbReference type="PROSITE" id="PS51186">
    <property type="entry name" value="GNAT"/>
    <property type="match status" value="1"/>
</dbReference>
<evidence type="ECO:0000313" key="5">
    <source>
        <dbReference type="EMBL" id="OUD12038.1"/>
    </source>
</evidence>
<dbReference type="Proteomes" id="UP000194798">
    <property type="component" value="Unassembled WGS sequence"/>
</dbReference>
<keyword evidence="2" id="KW-0547">Nucleotide-binding</keyword>
<dbReference type="AlphaFoldDB" id="A0A251X4L4"/>
<dbReference type="GO" id="GO:0005524">
    <property type="term" value="F:ATP binding"/>
    <property type="evidence" value="ECO:0007669"/>
    <property type="project" value="UniProtKB-KW"/>
</dbReference>
<dbReference type="PANTHER" id="PTHR43334:SF1">
    <property type="entry name" value="3-HYDROXYPROPIONATE--COA LIGASE [ADP-FORMING]"/>
    <property type="match status" value="1"/>
</dbReference>
<dbReference type="RefSeq" id="WP_086488952.1">
    <property type="nucleotide sequence ID" value="NZ_MSLT01000023.1"/>
</dbReference>
<evidence type="ECO:0000259" key="4">
    <source>
        <dbReference type="PROSITE" id="PS51186"/>
    </source>
</evidence>
<dbReference type="SUPFAM" id="SSF52210">
    <property type="entry name" value="Succinyl-CoA synthetase domains"/>
    <property type="match status" value="2"/>
</dbReference>
<dbReference type="InterPro" id="IPR016102">
    <property type="entry name" value="Succinyl-CoA_synth-like"/>
</dbReference>
<sequence length="929" mass="104930">MSTRYLHYFFQPNSIAVFGASERQMSMGGMVIKNLLASGFEGQLMAVNLKPYHSVYGVRCYRHLKTLPKRPELAILCTPPHTIPHLVKELGIYGIKAVLVLTGGMSRAQSKSNKIFEEFQNFFNDLLGFELSKKPPRLLKNLIQEVANRYDIRLMGPNCIGVLAAKSRLNASYAHSAIQEGAIAFIGQSGILSMAMLDWANGRDIGFSYFTSLGDSVDVEFSDLIDYLVDDENTKVILLHIETLCHARRFISSVRAAARKKLVVVLKSGRFSASQETPEPVPLGLRHGDCVYRAMLRRAGVLRLESSDELLDTLSVLTRMKPLNGERLAIMSNGMGPNLLAVDALLRQGGELARLSDATLTALVPILPAFWSRQHPIDVNADAQAERYATTLRLMAQDANVDAVLVIYGPSVQSDALIVAEKIIQTSQELPCNVLTCWMGMGKVESARQAFDKAKIPSFVTPEEAIDAFMQMVKHRRNQVSAVQTPPLFLNENVRNRQQAWYWINHALDHQRDWLTTEEAKEVLAAYHIFLKPQIESEQISSLMAQILEWNPPYRLQLLHTALFKPFHSASDVPNQDLSLEILHKGELENAANQLRNELNRHFPQSLFLGYQLQRMQRDESMMRLRVGVTRHIVGGPVIFIDTGLHSLLNILTQEVELLPINLKLARDLIGYNKINQWLELYTLEPDKQIQKLSEILVQLSQIVVDVPIIKTVELILLLSHREGLIEHQVAMALGENAELAIQPYPEELQSETVLSTGETVLLRPIRGEDEPAHLHFLEQLSPRAIRYRFFNHRYKISHSELARLTQIDYAREMAFIAVSQQGNNPVTIGAVRAYTDADNIQAEFAIVISDKYSRCGLGTALICKLIDYCQKRGTLQMIGTVLPDNEAMLKLVKKLGFHVFYDKTEEIMKVSLHLNPANFEWQRTRLWP</sequence>
<dbReference type="Pfam" id="PF13302">
    <property type="entry name" value="Acetyltransf_3"/>
    <property type="match status" value="1"/>
</dbReference>
<keyword evidence="6" id="KW-1185">Reference proteome</keyword>
<dbReference type="InterPro" id="IPR032875">
    <property type="entry name" value="Succ_CoA_lig_flav_dom"/>
</dbReference>
<dbReference type="GO" id="GO:0016747">
    <property type="term" value="F:acyltransferase activity, transferring groups other than amino-acyl groups"/>
    <property type="evidence" value="ECO:0007669"/>
    <property type="project" value="InterPro"/>
</dbReference>
<name>A0A251X4L4_9GAMM</name>
<proteinExistence type="predicted"/>
<dbReference type="Gene3D" id="3.40.50.720">
    <property type="entry name" value="NAD(P)-binding Rossmann-like Domain"/>
    <property type="match status" value="1"/>
</dbReference>
<reference evidence="5 6" key="1">
    <citation type="submission" date="2016-12" db="EMBL/GenBank/DDBJ databases">
        <title>Thioflexothrix psekupsii D3 genome sequencing and assembly.</title>
        <authorList>
            <person name="Fomenkov A."/>
            <person name="Vincze T."/>
            <person name="Grabovich M."/>
            <person name="Anton B.P."/>
            <person name="Dubinina G."/>
            <person name="Orlova M."/>
            <person name="Belousova E."/>
            <person name="Roberts R.J."/>
        </authorList>
    </citation>
    <scope>NUCLEOTIDE SEQUENCE [LARGE SCALE GENOMIC DNA]</scope>
    <source>
        <strain evidence="5">D3</strain>
    </source>
</reference>
<dbReference type="InterPro" id="IPR000182">
    <property type="entry name" value="GNAT_dom"/>
</dbReference>
<dbReference type="Gene3D" id="3.40.630.30">
    <property type="match status" value="1"/>
</dbReference>
<dbReference type="Gene3D" id="3.30.1490.20">
    <property type="entry name" value="ATP-grasp fold, A domain"/>
    <property type="match status" value="1"/>
</dbReference>
<keyword evidence="1" id="KW-0436">Ligase</keyword>
<evidence type="ECO:0000256" key="1">
    <source>
        <dbReference type="ARBA" id="ARBA00022598"/>
    </source>
</evidence>
<dbReference type="OrthoDB" id="9807426at2"/>
<dbReference type="SUPFAM" id="SSF55729">
    <property type="entry name" value="Acyl-CoA N-acyltransferases (Nat)"/>
    <property type="match status" value="1"/>
</dbReference>
<accession>A0A251X4L4</accession>
<dbReference type="Gene3D" id="3.30.470.20">
    <property type="entry name" value="ATP-grasp fold, B domain"/>
    <property type="match status" value="1"/>
</dbReference>
<dbReference type="Gene3D" id="3.40.50.261">
    <property type="entry name" value="Succinyl-CoA synthetase domains"/>
    <property type="match status" value="2"/>
</dbReference>
<evidence type="ECO:0000256" key="3">
    <source>
        <dbReference type="ARBA" id="ARBA00022840"/>
    </source>
</evidence>
<protein>
    <recommendedName>
        <fullName evidence="4">N-acetyltransferase domain-containing protein</fullName>
    </recommendedName>
</protein>
<dbReference type="InterPro" id="IPR016181">
    <property type="entry name" value="Acyl_CoA_acyltransferase"/>
</dbReference>
<keyword evidence="3" id="KW-0067">ATP-binding</keyword>
<dbReference type="InterPro" id="IPR051538">
    <property type="entry name" value="Acyl-CoA_Synth/Transferase"/>
</dbReference>
<dbReference type="Pfam" id="PF13380">
    <property type="entry name" value="CoA_binding_2"/>
    <property type="match status" value="1"/>
</dbReference>
<dbReference type="Pfam" id="PF13607">
    <property type="entry name" value="Succ_CoA_lig"/>
    <property type="match status" value="1"/>
</dbReference>
<dbReference type="InterPro" id="IPR003781">
    <property type="entry name" value="CoA-bd"/>
</dbReference>
<dbReference type="Pfam" id="PF13549">
    <property type="entry name" value="ATP-grasp_5"/>
    <property type="match status" value="1"/>
</dbReference>
<evidence type="ECO:0000256" key="2">
    <source>
        <dbReference type="ARBA" id="ARBA00022741"/>
    </source>
</evidence>
<dbReference type="SMART" id="SM00881">
    <property type="entry name" value="CoA_binding"/>
    <property type="match status" value="1"/>
</dbReference>
<dbReference type="InterPro" id="IPR036291">
    <property type="entry name" value="NAD(P)-bd_dom_sf"/>
</dbReference>
<organism evidence="5 6">
    <name type="scientific">Thioflexithrix psekupsensis</name>
    <dbReference type="NCBI Taxonomy" id="1570016"/>
    <lineage>
        <taxon>Bacteria</taxon>
        <taxon>Pseudomonadati</taxon>
        <taxon>Pseudomonadota</taxon>
        <taxon>Gammaproteobacteria</taxon>
        <taxon>Thiotrichales</taxon>
        <taxon>Thioflexithrix</taxon>
    </lineage>
</organism>
<gene>
    <name evidence="5" type="ORF">TPSD3_12945</name>
</gene>
<dbReference type="PANTHER" id="PTHR43334">
    <property type="entry name" value="ACETATE--COA LIGASE [ADP-FORMING]"/>
    <property type="match status" value="1"/>
</dbReference>
<evidence type="ECO:0000313" key="6">
    <source>
        <dbReference type="Proteomes" id="UP000194798"/>
    </source>
</evidence>